<proteinExistence type="predicted"/>
<evidence type="ECO:0000313" key="2">
    <source>
        <dbReference type="EMBL" id="THC92026.1"/>
    </source>
</evidence>
<gene>
    <name evidence="2" type="ORF">EYZ11_008525</name>
</gene>
<protein>
    <submittedName>
        <fullName evidence="2">Uncharacterized protein</fullName>
    </submittedName>
</protein>
<dbReference type="Proteomes" id="UP000308092">
    <property type="component" value="Unassembled WGS sequence"/>
</dbReference>
<evidence type="ECO:0000256" key="1">
    <source>
        <dbReference type="SAM" id="MobiDB-lite"/>
    </source>
</evidence>
<organism evidence="2 3">
    <name type="scientific">Aspergillus tanneri</name>
    <dbReference type="NCBI Taxonomy" id="1220188"/>
    <lineage>
        <taxon>Eukaryota</taxon>
        <taxon>Fungi</taxon>
        <taxon>Dikarya</taxon>
        <taxon>Ascomycota</taxon>
        <taxon>Pezizomycotina</taxon>
        <taxon>Eurotiomycetes</taxon>
        <taxon>Eurotiomycetidae</taxon>
        <taxon>Eurotiales</taxon>
        <taxon>Aspergillaceae</taxon>
        <taxon>Aspergillus</taxon>
        <taxon>Aspergillus subgen. Circumdati</taxon>
    </lineage>
</organism>
<reference evidence="2 3" key="1">
    <citation type="submission" date="2019-03" db="EMBL/GenBank/DDBJ databases">
        <title>The genome sequence of a newly discovered highly antifungal drug resistant Aspergillus species, Aspergillus tanneri NIH 1004.</title>
        <authorList>
            <person name="Mounaud S."/>
            <person name="Singh I."/>
            <person name="Joardar V."/>
            <person name="Pakala S."/>
            <person name="Pakala S."/>
            <person name="Venepally P."/>
            <person name="Hoover J."/>
            <person name="Nierman W."/>
            <person name="Chung J."/>
            <person name="Losada L."/>
        </authorList>
    </citation>
    <scope>NUCLEOTIDE SEQUENCE [LARGE SCALE GENOMIC DNA]</scope>
    <source>
        <strain evidence="2 3">NIH1004</strain>
    </source>
</reference>
<dbReference type="EMBL" id="SOSA01000365">
    <property type="protein sequence ID" value="THC92026.1"/>
    <property type="molecule type" value="Genomic_DNA"/>
</dbReference>
<dbReference type="VEuPathDB" id="FungiDB:EYZ11_008525"/>
<sequence length="85" mass="9160">MSALNVGQERADPIPTGPDIETVLQTGPIPVRSTCQALVLESIAFPLANASLAAFEQSVTCDEEGTGLPTQRLPRFQRHQIKHHG</sequence>
<name>A0A4S3JAC4_9EURO</name>
<accession>A0A4S3JAC4</accession>
<keyword evidence="3" id="KW-1185">Reference proteome</keyword>
<feature type="compositionally biased region" description="Basic residues" evidence="1">
    <location>
        <begin position="75"/>
        <end position="85"/>
    </location>
</feature>
<evidence type="ECO:0000313" key="3">
    <source>
        <dbReference type="Proteomes" id="UP000308092"/>
    </source>
</evidence>
<feature type="region of interest" description="Disordered" evidence="1">
    <location>
        <begin position="64"/>
        <end position="85"/>
    </location>
</feature>
<dbReference type="AlphaFoldDB" id="A0A4S3JAC4"/>
<comment type="caution">
    <text evidence="2">The sequence shown here is derived from an EMBL/GenBank/DDBJ whole genome shotgun (WGS) entry which is preliminary data.</text>
</comment>